<feature type="transmembrane region" description="Helical" evidence="2">
    <location>
        <begin position="80"/>
        <end position="97"/>
    </location>
</feature>
<keyword evidence="2" id="KW-1133">Transmembrane helix</keyword>
<gene>
    <name evidence="3" type="ORF">UCRPC4_g05556</name>
</gene>
<reference evidence="3 4" key="2">
    <citation type="submission" date="2015-05" db="EMBL/GenBank/DDBJ databases">
        <authorList>
            <person name="Morales-Cruz A."/>
            <person name="Amrine K.C."/>
            <person name="Cantu D."/>
        </authorList>
    </citation>
    <scope>NUCLEOTIDE SEQUENCE [LARGE SCALE GENOMIC DNA]</scope>
    <source>
        <strain evidence="3">UCRPC4</strain>
    </source>
</reference>
<evidence type="ECO:0000256" key="1">
    <source>
        <dbReference type="SAM" id="MobiDB-lite"/>
    </source>
</evidence>
<dbReference type="Proteomes" id="UP000053317">
    <property type="component" value="Unassembled WGS sequence"/>
</dbReference>
<evidence type="ECO:0008006" key="5">
    <source>
        <dbReference type="Google" id="ProtNLM"/>
    </source>
</evidence>
<organism evidence="3 4">
    <name type="scientific">Phaeomoniella chlamydospora</name>
    <name type="common">Phaeoacremonium chlamydosporum</name>
    <dbReference type="NCBI Taxonomy" id="158046"/>
    <lineage>
        <taxon>Eukaryota</taxon>
        <taxon>Fungi</taxon>
        <taxon>Dikarya</taxon>
        <taxon>Ascomycota</taxon>
        <taxon>Pezizomycotina</taxon>
        <taxon>Eurotiomycetes</taxon>
        <taxon>Chaetothyriomycetidae</taxon>
        <taxon>Phaeomoniellales</taxon>
        <taxon>Phaeomoniellaceae</taxon>
        <taxon>Phaeomoniella</taxon>
    </lineage>
</organism>
<sequence>MDLSLEERSLTKRLVTKPTDRDGLILEAWAQGFMVGALIIMSCITAANMRAGVLLHKLILVELLFGIWHGFFIFNHAPVYGWYLSVSAIFLNISWSLHNVIAWMKNKPFLSRRVSQIYILSVAAVQPYWVIEIYANFAYFNNINSLFVHTRPFEALFRDPWWIFTTISLFYNIKIRYDMTLKDILRISPRFAIMLLAMILSICFLITDICSVTGAFNSSLPIGINPFWKLSFVFKCLTDSVILDDFKTALDRLRAFKISRIGSFAVEGSAAERSWRNGLSDHHHPWAMESLSSKDNEKFVKTPAGPQRGESSTSSRPLNLSPWKNAKPFVSHIEQSGNLPKDQDEVHNVSGFANKKDVMQPERSWLKDSNTLRRANGNGKSAKDNAVDSDSTRTNDVEIGAAI</sequence>
<evidence type="ECO:0000313" key="3">
    <source>
        <dbReference type="EMBL" id="KKY17414.1"/>
    </source>
</evidence>
<feature type="region of interest" description="Disordered" evidence="1">
    <location>
        <begin position="352"/>
        <end position="403"/>
    </location>
</feature>
<reference evidence="3 4" key="1">
    <citation type="submission" date="2015-05" db="EMBL/GenBank/DDBJ databases">
        <title>Distinctive expansion of gene families associated with plant cell wall degradation and secondary metabolism in the genomes of grapevine trunk pathogens.</title>
        <authorList>
            <person name="Lawrence D.P."/>
            <person name="Travadon R."/>
            <person name="Rolshausen P.E."/>
            <person name="Baumgartner K."/>
        </authorList>
    </citation>
    <scope>NUCLEOTIDE SEQUENCE [LARGE SCALE GENOMIC DNA]</scope>
    <source>
        <strain evidence="3">UCRPC4</strain>
    </source>
</reference>
<dbReference type="PANTHER" id="PTHR42029">
    <property type="entry name" value="AN04G07800"/>
    <property type="match status" value="1"/>
</dbReference>
<proteinExistence type="predicted"/>
<feature type="transmembrane region" description="Helical" evidence="2">
    <location>
        <begin position="28"/>
        <end position="47"/>
    </location>
</feature>
<dbReference type="EMBL" id="LCWF01000146">
    <property type="protein sequence ID" value="KKY17414.1"/>
    <property type="molecule type" value="Genomic_DNA"/>
</dbReference>
<evidence type="ECO:0000313" key="4">
    <source>
        <dbReference type="Proteomes" id="UP000053317"/>
    </source>
</evidence>
<feature type="region of interest" description="Disordered" evidence="1">
    <location>
        <begin position="298"/>
        <end position="321"/>
    </location>
</feature>
<keyword evidence="2" id="KW-0812">Transmembrane</keyword>
<feature type="transmembrane region" description="Helical" evidence="2">
    <location>
        <begin position="117"/>
        <end position="140"/>
    </location>
</feature>
<keyword evidence="2" id="KW-0472">Membrane</keyword>
<evidence type="ECO:0000256" key="2">
    <source>
        <dbReference type="SAM" id="Phobius"/>
    </source>
</evidence>
<feature type="transmembrane region" description="Helical" evidence="2">
    <location>
        <begin position="191"/>
        <end position="216"/>
    </location>
</feature>
<keyword evidence="4" id="KW-1185">Reference proteome</keyword>
<dbReference type="AlphaFoldDB" id="A0A0G2E3W7"/>
<feature type="compositionally biased region" description="Basic and acidic residues" evidence="1">
    <location>
        <begin position="354"/>
        <end position="366"/>
    </location>
</feature>
<protein>
    <recommendedName>
        <fullName evidence="5">Integral membrane protein</fullName>
    </recommendedName>
</protein>
<name>A0A0G2E3W7_PHACM</name>
<dbReference type="OrthoDB" id="5420247at2759"/>
<feature type="transmembrane region" description="Helical" evidence="2">
    <location>
        <begin position="160"/>
        <end position="179"/>
    </location>
</feature>
<feature type="transmembrane region" description="Helical" evidence="2">
    <location>
        <begin position="54"/>
        <end position="74"/>
    </location>
</feature>
<accession>A0A0G2E3W7</accession>
<comment type="caution">
    <text evidence="3">The sequence shown here is derived from an EMBL/GenBank/DDBJ whole genome shotgun (WGS) entry which is preliminary data.</text>
</comment>
<dbReference type="PANTHER" id="PTHR42029:SF3">
    <property type="entry name" value="AN04G07800"/>
    <property type="match status" value="1"/>
</dbReference>
<feature type="compositionally biased region" description="Basic and acidic residues" evidence="1">
    <location>
        <begin position="381"/>
        <end position="396"/>
    </location>
</feature>
<feature type="compositionally biased region" description="Polar residues" evidence="1">
    <location>
        <begin position="309"/>
        <end position="318"/>
    </location>
</feature>